<dbReference type="AlphaFoldDB" id="A0A7W3D733"/>
<accession>A0A7W3D733</accession>
<sequence>MMRLVFKLYSSYLFAMLFLFLYLLLIKQLEIFVSTALEFFSLFSFLILFNNKYIKGGVWSCLLLVLGIQMASLYTSGNMVIPLTLSNLGEYNAIGTILLLKLSVIVFSFFITSFPIYYSSNYTCSVPFSKLMAFTIVLFPFFNGPLFAFSKTLYSYYEQITFTPVYNYPELASKYLKVGVWGKPSTLTAFNDPNVIVIFTEGMSASVIDKVNGKGLGVTPNIDSLYKSSIVFNNYFNHTAATFRGLRGQLTSAYQYKDGVGTGQDGFFEISNETVRSIFDKRLISLPEILNAHGYKTIFLSSTERNSTLNAMLKTLSFDEVYGMGDFDFYQNDRMTDRQTFLSLVDIVNKNKNNKFFIGVYTSGTHHGIDSPDMIYKDGKNSYYNKFYNFDYQLGLFINI</sequence>
<evidence type="ECO:0000256" key="1">
    <source>
        <dbReference type="SAM" id="Phobius"/>
    </source>
</evidence>
<dbReference type="GO" id="GO:0016740">
    <property type="term" value="F:transferase activity"/>
    <property type="evidence" value="ECO:0007669"/>
    <property type="project" value="UniProtKB-KW"/>
</dbReference>
<dbReference type="InterPro" id="IPR052701">
    <property type="entry name" value="GAG_Ulvan_Degrading_Sulfatases"/>
</dbReference>
<keyword evidence="1" id="KW-1133">Transmembrane helix</keyword>
<protein>
    <submittedName>
        <fullName evidence="3">Sulfatase-like hydrolase/transferase</fullName>
    </submittedName>
</protein>
<dbReference type="GO" id="GO:0016787">
    <property type="term" value="F:hydrolase activity"/>
    <property type="evidence" value="ECO:0007669"/>
    <property type="project" value="UniProtKB-KW"/>
</dbReference>
<dbReference type="PANTHER" id="PTHR43751">
    <property type="entry name" value="SULFATASE"/>
    <property type="match status" value="1"/>
</dbReference>
<feature type="transmembrane region" description="Helical" evidence="1">
    <location>
        <begin position="131"/>
        <end position="149"/>
    </location>
</feature>
<dbReference type="Proteomes" id="UP000591803">
    <property type="component" value="Unassembled WGS sequence"/>
</dbReference>
<evidence type="ECO:0000313" key="3">
    <source>
        <dbReference type="EMBL" id="MBA8064223.1"/>
    </source>
</evidence>
<feature type="domain" description="Sulfatase N-terminal" evidence="2">
    <location>
        <begin position="193"/>
        <end position="399"/>
    </location>
</feature>
<name>A0A7W3D733_CITFR</name>
<feature type="transmembrane region" description="Helical" evidence="1">
    <location>
        <begin position="94"/>
        <end position="119"/>
    </location>
</feature>
<evidence type="ECO:0000313" key="4">
    <source>
        <dbReference type="Proteomes" id="UP000591803"/>
    </source>
</evidence>
<reference evidence="3 4" key="1">
    <citation type="submission" date="2020-06" db="EMBL/GenBank/DDBJ databases">
        <title>REHAB project genomes.</title>
        <authorList>
            <person name="Shaw L.P."/>
        </authorList>
    </citation>
    <scope>NUCLEOTIDE SEQUENCE [LARGE SCALE GENOMIC DNA]</scope>
    <source>
        <strain evidence="3 4">RHBSTW-00116</strain>
    </source>
</reference>
<feature type="transmembrane region" description="Helical" evidence="1">
    <location>
        <begin position="56"/>
        <end position="74"/>
    </location>
</feature>
<feature type="transmembrane region" description="Helical" evidence="1">
    <location>
        <begin position="7"/>
        <end position="25"/>
    </location>
</feature>
<organism evidence="3 4">
    <name type="scientific">Citrobacter freundii</name>
    <dbReference type="NCBI Taxonomy" id="546"/>
    <lineage>
        <taxon>Bacteria</taxon>
        <taxon>Pseudomonadati</taxon>
        <taxon>Pseudomonadota</taxon>
        <taxon>Gammaproteobacteria</taxon>
        <taxon>Enterobacterales</taxon>
        <taxon>Enterobacteriaceae</taxon>
        <taxon>Citrobacter</taxon>
        <taxon>Citrobacter freundii complex</taxon>
    </lineage>
</organism>
<evidence type="ECO:0000259" key="2">
    <source>
        <dbReference type="Pfam" id="PF00884"/>
    </source>
</evidence>
<keyword evidence="1" id="KW-0472">Membrane</keyword>
<dbReference type="InterPro" id="IPR000917">
    <property type="entry name" value="Sulfatase_N"/>
</dbReference>
<dbReference type="Pfam" id="PF00884">
    <property type="entry name" value="Sulfatase"/>
    <property type="match status" value="1"/>
</dbReference>
<gene>
    <name evidence="3" type="ORF">HV077_17885</name>
</gene>
<keyword evidence="3" id="KW-0808">Transferase</keyword>
<keyword evidence="1" id="KW-0812">Transmembrane</keyword>
<proteinExistence type="predicted"/>
<dbReference type="InterPro" id="IPR017850">
    <property type="entry name" value="Alkaline_phosphatase_core_sf"/>
</dbReference>
<dbReference type="Gene3D" id="3.40.720.10">
    <property type="entry name" value="Alkaline Phosphatase, subunit A"/>
    <property type="match status" value="1"/>
</dbReference>
<dbReference type="PANTHER" id="PTHR43751:SF3">
    <property type="entry name" value="SULFATASE N-TERMINAL DOMAIN-CONTAINING PROTEIN"/>
    <property type="match status" value="1"/>
</dbReference>
<dbReference type="EMBL" id="JABXRI010000001">
    <property type="protein sequence ID" value="MBA8064223.1"/>
    <property type="molecule type" value="Genomic_DNA"/>
</dbReference>
<keyword evidence="3" id="KW-0378">Hydrolase</keyword>
<feature type="transmembrane region" description="Helical" evidence="1">
    <location>
        <begin position="31"/>
        <end position="49"/>
    </location>
</feature>
<dbReference type="SUPFAM" id="SSF53649">
    <property type="entry name" value="Alkaline phosphatase-like"/>
    <property type="match status" value="1"/>
</dbReference>
<comment type="caution">
    <text evidence="3">The sequence shown here is derived from an EMBL/GenBank/DDBJ whole genome shotgun (WGS) entry which is preliminary data.</text>
</comment>